<evidence type="ECO:0000313" key="2">
    <source>
        <dbReference type="Proteomes" id="UP000460558"/>
    </source>
</evidence>
<dbReference type="CDD" id="cd07822">
    <property type="entry name" value="SRPBCC_4"/>
    <property type="match status" value="1"/>
</dbReference>
<comment type="caution">
    <text evidence="1">The sequence shown here is derived from an EMBL/GenBank/DDBJ whole genome shotgun (WGS) entry which is preliminary data.</text>
</comment>
<dbReference type="SUPFAM" id="SSF55961">
    <property type="entry name" value="Bet v1-like"/>
    <property type="match status" value="1"/>
</dbReference>
<accession>A0ABW9P3L1</accession>
<sequence>MRLERLITSTVQIHASPAQVWETLTDFDRFREWNPFLVSAAGRAEPGARLTLRMRLPGSGRETVFTPTVLVSDPGRLLRWRGRLGVPGLFDGVHSFELTPRDGGTRVLQSERFSGALVPFAGALLTPSERGFAELTDALRARVEARNAPATKAD</sequence>
<dbReference type="Gene3D" id="3.30.530.20">
    <property type="match status" value="1"/>
</dbReference>
<dbReference type="Pfam" id="PF10604">
    <property type="entry name" value="Polyketide_cyc2"/>
    <property type="match status" value="1"/>
</dbReference>
<name>A0ABW9P3L1_9ACTN</name>
<dbReference type="PANTHER" id="PTHR36166:SF1">
    <property type="entry name" value="SRPBCC DOMAIN-CONTAINING PROTEIN"/>
    <property type="match status" value="1"/>
</dbReference>
<dbReference type="PANTHER" id="PTHR36166">
    <property type="entry name" value="CHROMOSOME 9, WHOLE GENOME SHOTGUN SEQUENCE"/>
    <property type="match status" value="1"/>
</dbReference>
<dbReference type="InterPro" id="IPR019587">
    <property type="entry name" value="Polyketide_cyclase/dehydratase"/>
</dbReference>
<protein>
    <submittedName>
        <fullName evidence="1">SRPBCC domain-containing protein</fullName>
    </submittedName>
</protein>
<keyword evidence="2" id="KW-1185">Reference proteome</keyword>
<organism evidence="1 2">
    <name type="scientific">Streptomyces katsurahamanus</name>
    <dbReference type="NCBI Taxonomy" id="2577098"/>
    <lineage>
        <taxon>Bacteria</taxon>
        <taxon>Bacillati</taxon>
        <taxon>Actinomycetota</taxon>
        <taxon>Actinomycetes</taxon>
        <taxon>Kitasatosporales</taxon>
        <taxon>Streptomycetaceae</taxon>
        <taxon>Streptomyces</taxon>
    </lineage>
</organism>
<dbReference type="Proteomes" id="UP000460558">
    <property type="component" value="Unassembled WGS sequence"/>
</dbReference>
<evidence type="ECO:0000313" key="1">
    <source>
        <dbReference type="EMBL" id="MQS39971.1"/>
    </source>
</evidence>
<dbReference type="EMBL" id="VDEQ01000384">
    <property type="protein sequence ID" value="MQS39971.1"/>
    <property type="molecule type" value="Genomic_DNA"/>
</dbReference>
<reference evidence="1 2" key="1">
    <citation type="submission" date="2019-06" db="EMBL/GenBank/DDBJ databases">
        <title>Comparative genomics and metabolomics analyses of clavulanic acid producing Streptomyces species provides insight into specialized metabolism and evolution of beta-lactam biosynthetic gene clusters.</title>
        <authorList>
            <person name="Moore M.A."/>
            <person name="Cruz-Morales P."/>
            <person name="Barona Gomez F."/>
            <person name="Kapil T."/>
        </authorList>
    </citation>
    <scope>NUCLEOTIDE SEQUENCE [LARGE SCALE GENOMIC DNA]</scope>
    <source>
        <strain evidence="1 2">T-272</strain>
    </source>
</reference>
<dbReference type="RefSeq" id="WP_323372498.1">
    <property type="nucleotide sequence ID" value="NZ_VDEQ01000384.1"/>
</dbReference>
<gene>
    <name evidence="1" type="ORF">FFZ77_31640</name>
</gene>
<proteinExistence type="predicted"/>
<dbReference type="InterPro" id="IPR023393">
    <property type="entry name" value="START-like_dom_sf"/>
</dbReference>